<sequence>MDKINGKLKVALVHDHLGKFGGAERVLYALHNMFPAAPIYTLFYKQEIVDTYFPNAKMEASFLQRFPNFLRRRFKWISPLAISAIENFKLNNYDIVISSCAFFAKGIISDHNTIHICYCHTPTKYLWESTYDDSGMFKKLVDVIGTHILRLWDFNAADRVDYFIANSKYTKKRIGKFYKKDSFVVYPPADIDFIENGDLSSALVKKSIIDRLPEKFFLIITQLESYKNIKTAVDAFSKLKYPLVMIGEGRLFKEIKKIASPNIILLGRQSDDIVKYCYQNCYAYIQPAKDDFGISPVEAMLFGKPVLAYRGGGSLETVVEGVNGEFFDSDHPAVLADGVRRLNNNYQNYNEFLIKSLGQRFSKERFQDEFRRVLKKILVAELNGSAEEDSAENLAINFKPEVLQSKASIPSF</sequence>
<dbReference type="STRING" id="1802165.A3F94_03270"/>
<proteinExistence type="predicted"/>
<evidence type="ECO:0000256" key="1">
    <source>
        <dbReference type="ARBA" id="ARBA00022679"/>
    </source>
</evidence>
<evidence type="ECO:0000313" key="4">
    <source>
        <dbReference type="EMBL" id="OGZ62348.1"/>
    </source>
</evidence>
<dbReference type="Pfam" id="PF00534">
    <property type="entry name" value="Glycos_transf_1"/>
    <property type="match status" value="1"/>
</dbReference>
<dbReference type="Pfam" id="PF13439">
    <property type="entry name" value="Glyco_transf_4"/>
    <property type="match status" value="1"/>
</dbReference>
<organism evidence="4 5">
    <name type="scientific">Candidatus Spechtbacteria bacterium RIFCSPLOWO2_12_FULL_38_22</name>
    <dbReference type="NCBI Taxonomy" id="1802165"/>
    <lineage>
        <taxon>Bacteria</taxon>
        <taxon>Candidatus Spechtiibacteriota</taxon>
    </lineage>
</organism>
<dbReference type="Gene3D" id="3.40.50.2000">
    <property type="entry name" value="Glycogen Phosphorylase B"/>
    <property type="match status" value="2"/>
</dbReference>
<accession>A0A1G2HKB3</accession>
<feature type="domain" description="Glycosyltransferase subfamily 4-like N-terminal" evidence="3">
    <location>
        <begin position="20"/>
        <end position="192"/>
    </location>
</feature>
<evidence type="ECO:0008006" key="6">
    <source>
        <dbReference type="Google" id="ProtNLM"/>
    </source>
</evidence>
<name>A0A1G2HKB3_9BACT</name>
<dbReference type="AlphaFoldDB" id="A0A1G2HKB3"/>
<dbReference type="Proteomes" id="UP000176770">
    <property type="component" value="Unassembled WGS sequence"/>
</dbReference>
<gene>
    <name evidence="4" type="ORF">A3F94_03270</name>
</gene>
<evidence type="ECO:0000259" key="3">
    <source>
        <dbReference type="Pfam" id="PF13439"/>
    </source>
</evidence>
<reference evidence="4 5" key="1">
    <citation type="journal article" date="2016" name="Nat. Commun.">
        <title>Thousands of microbial genomes shed light on interconnected biogeochemical processes in an aquifer system.</title>
        <authorList>
            <person name="Anantharaman K."/>
            <person name="Brown C.T."/>
            <person name="Hug L.A."/>
            <person name="Sharon I."/>
            <person name="Castelle C.J."/>
            <person name="Probst A.J."/>
            <person name="Thomas B.C."/>
            <person name="Singh A."/>
            <person name="Wilkins M.J."/>
            <person name="Karaoz U."/>
            <person name="Brodie E.L."/>
            <person name="Williams K.H."/>
            <person name="Hubbard S.S."/>
            <person name="Banfield J.F."/>
        </authorList>
    </citation>
    <scope>NUCLEOTIDE SEQUENCE [LARGE SCALE GENOMIC DNA]</scope>
</reference>
<evidence type="ECO:0000259" key="2">
    <source>
        <dbReference type="Pfam" id="PF00534"/>
    </source>
</evidence>
<protein>
    <recommendedName>
        <fullName evidence="6">Glycosyl transferase family 1 domain-containing protein</fullName>
    </recommendedName>
</protein>
<feature type="domain" description="Glycosyl transferase family 1" evidence="2">
    <location>
        <begin position="213"/>
        <end position="350"/>
    </location>
</feature>
<dbReference type="InterPro" id="IPR001296">
    <property type="entry name" value="Glyco_trans_1"/>
</dbReference>
<dbReference type="PANTHER" id="PTHR46401:SF2">
    <property type="entry name" value="GLYCOSYLTRANSFERASE WBBK-RELATED"/>
    <property type="match status" value="1"/>
</dbReference>
<dbReference type="PANTHER" id="PTHR46401">
    <property type="entry name" value="GLYCOSYLTRANSFERASE WBBK-RELATED"/>
    <property type="match status" value="1"/>
</dbReference>
<dbReference type="InterPro" id="IPR028098">
    <property type="entry name" value="Glyco_trans_4-like_N"/>
</dbReference>
<keyword evidence="1" id="KW-0808">Transferase</keyword>
<comment type="caution">
    <text evidence="4">The sequence shown here is derived from an EMBL/GenBank/DDBJ whole genome shotgun (WGS) entry which is preliminary data.</text>
</comment>
<evidence type="ECO:0000313" key="5">
    <source>
        <dbReference type="Proteomes" id="UP000176770"/>
    </source>
</evidence>
<dbReference type="GO" id="GO:0016757">
    <property type="term" value="F:glycosyltransferase activity"/>
    <property type="evidence" value="ECO:0007669"/>
    <property type="project" value="InterPro"/>
</dbReference>
<dbReference type="SUPFAM" id="SSF53756">
    <property type="entry name" value="UDP-Glycosyltransferase/glycogen phosphorylase"/>
    <property type="match status" value="1"/>
</dbReference>
<dbReference type="EMBL" id="MHOK01000002">
    <property type="protein sequence ID" value="OGZ62348.1"/>
    <property type="molecule type" value="Genomic_DNA"/>
</dbReference>